<comment type="caution">
    <text evidence="2">The sequence shown here is derived from an EMBL/GenBank/DDBJ whole genome shotgun (WGS) entry which is preliminary data.</text>
</comment>
<reference evidence="2 3" key="1">
    <citation type="journal article" date="2014" name="Am. J. Bot.">
        <title>Genome assembly and annotation for red clover (Trifolium pratense; Fabaceae).</title>
        <authorList>
            <person name="Istvanek J."/>
            <person name="Jaros M."/>
            <person name="Krenek A."/>
            <person name="Repkova J."/>
        </authorList>
    </citation>
    <scope>NUCLEOTIDE SEQUENCE [LARGE SCALE GENOMIC DNA]</scope>
    <source>
        <strain evidence="3">cv. Tatra</strain>
        <tissue evidence="2">Young leaves</tissue>
    </source>
</reference>
<organism evidence="2 3">
    <name type="scientific">Trifolium pratense</name>
    <name type="common">Red clover</name>
    <dbReference type="NCBI Taxonomy" id="57577"/>
    <lineage>
        <taxon>Eukaryota</taxon>
        <taxon>Viridiplantae</taxon>
        <taxon>Streptophyta</taxon>
        <taxon>Embryophyta</taxon>
        <taxon>Tracheophyta</taxon>
        <taxon>Spermatophyta</taxon>
        <taxon>Magnoliopsida</taxon>
        <taxon>eudicotyledons</taxon>
        <taxon>Gunneridae</taxon>
        <taxon>Pentapetalae</taxon>
        <taxon>rosids</taxon>
        <taxon>fabids</taxon>
        <taxon>Fabales</taxon>
        <taxon>Fabaceae</taxon>
        <taxon>Papilionoideae</taxon>
        <taxon>50 kb inversion clade</taxon>
        <taxon>NPAAA clade</taxon>
        <taxon>Hologalegina</taxon>
        <taxon>IRL clade</taxon>
        <taxon>Trifolieae</taxon>
        <taxon>Trifolium</taxon>
    </lineage>
</organism>
<dbReference type="Proteomes" id="UP000236291">
    <property type="component" value="Unassembled WGS sequence"/>
</dbReference>
<reference evidence="2 3" key="2">
    <citation type="journal article" date="2017" name="Front. Plant Sci.">
        <title>Gene Classification and Mining of Molecular Markers Useful in Red Clover (Trifolium pratense) Breeding.</title>
        <authorList>
            <person name="Istvanek J."/>
            <person name="Dluhosova J."/>
            <person name="Dluhos P."/>
            <person name="Patkova L."/>
            <person name="Nedelnik J."/>
            <person name="Repkova J."/>
        </authorList>
    </citation>
    <scope>NUCLEOTIDE SEQUENCE [LARGE SCALE GENOMIC DNA]</scope>
    <source>
        <strain evidence="3">cv. Tatra</strain>
        <tissue evidence="2">Young leaves</tissue>
    </source>
</reference>
<gene>
    <name evidence="2" type="ORF">L195_g046547</name>
</gene>
<protein>
    <submittedName>
        <fullName evidence="2">Uncharacterized protein</fullName>
    </submittedName>
</protein>
<dbReference type="EMBL" id="ASHM01062780">
    <property type="protein sequence ID" value="PNX90423.1"/>
    <property type="molecule type" value="Genomic_DNA"/>
</dbReference>
<feature type="region of interest" description="Disordered" evidence="1">
    <location>
        <begin position="1"/>
        <end position="29"/>
    </location>
</feature>
<evidence type="ECO:0000313" key="2">
    <source>
        <dbReference type="EMBL" id="PNX90423.1"/>
    </source>
</evidence>
<proteinExistence type="predicted"/>
<evidence type="ECO:0000256" key="1">
    <source>
        <dbReference type="SAM" id="MobiDB-lite"/>
    </source>
</evidence>
<name>A0A2K3MI01_TRIPR</name>
<evidence type="ECO:0000313" key="3">
    <source>
        <dbReference type="Proteomes" id="UP000236291"/>
    </source>
</evidence>
<sequence>MKYERRSLESNDGATAAKDTKVTSVTPTSSVKNSRIICGLVPVVSWMSGAARVGRAQLTVKDFGNGRPSIKVSFNRIGTETKHRGKNSRMIVVSLNCAMRQMM</sequence>
<accession>A0A2K3MI01</accession>
<dbReference type="AlphaFoldDB" id="A0A2K3MI01"/>